<feature type="compositionally biased region" description="Polar residues" evidence="1">
    <location>
        <begin position="28"/>
        <end position="44"/>
    </location>
</feature>
<feature type="compositionally biased region" description="Basic and acidic residues" evidence="1">
    <location>
        <begin position="13"/>
        <end position="26"/>
    </location>
</feature>
<comment type="caution">
    <text evidence="2">The sequence shown here is derived from an EMBL/GenBank/DDBJ whole genome shotgun (WGS) entry which is preliminary data.</text>
</comment>
<keyword evidence="3" id="KW-1185">Reference proteome</keyword>
<proteinExistence type="predicted"/>
<gene>
    <name evidence="2" type="ORF">OXX778_LOCUS6465</name>
</gene>
<name>A0A813SYG3_9BILA</name>
<protein>
    <submittedName>
        <fullName evidence="2">Uncharacterized protein</fullName>
    </submittedName>
</protein>
<feature type="compositionally biased region" description="Basic residues" evidence="1">
    <location>
        <begin position="45"/>
        <end position="55"/>
    </location>
</feature>
<dbReference type="AlphaFoldDB" id="A0A813SYG3"/>
<evidence type="ECO:0000313" key="2">
    <source>
        <dbReference type="EMBL" id="CAF0800977.1"/>
    </source>
</evidence>
<reference evidence="2" key="1">
    <citation type="submission" date="2021-02" db="EMBL/GenBank/DDBJ databases">
        <authorList>
            <person name="Nowell W R."/>
        </authorList>
    </citation>
    <scope>NUCLEOTIDE SEQUENCE</scope>
    <source>
        <strain evidence="2">Ploen Becks lab</strain>
    </source>
</reference>
<organism evidence="2 3">
    <name type="scientific">Brachionus calyciflorus</name>
    <dbReference type="NCBI Taxonomy" id="104777"/>
    <lineage>
        <taxon>Eukaryota</taxon>
        <taxon>Metazoa</taxon>
        <taxon>Spiralia</taxon>
        <taxon>Gnathifera</taxon>
        <taxon>Rotifera</taxon>
        <taxon>Eurotatoria</taxon>
        <taxon>Monogononta</taxon>
        <taxon>Pseudotrocha</taxon>
        <taxon>Ploima</taxon>
        <taxon>Brachionidae</taxon>
        <taxon>Brachionus</taxon>
    </lineage>
</organism>
<dbReference type="EMBL" id="CAJNOC010000767">
    <property type="protein sequence ID" value="CAF0800977.1"/>
    <property type="molecule type" value="Genomic_DNA"/>
</dbReference>
<evidence type="ECO:0000313" key="3">
    <source>
        <dbReference type="Proteomes" id="UP000663879"/>
    </source>
</evidence>
<evidence type="ECO:0000256" key="1">
    <source>
        <dbReference type="SAM" id="MobiDB-lite"/>
    </source>
</evidence>
<sequence>MFITGYLKNFFHKKDSDGDGSSDPHDSTLSSENLDQPSTSTLGRKNSKKKLKKSKNFTSTLEISPKIDITPLVNKQEAISKSPTPEFKQEIPTPIKISEDESETNKNITPSKSDDPFLRDLTACIQLKQQKKLIDLKPADELCNNLEIKKTNTVQKTFAKPNFNLNTPEPSKIKTSTQFNLNIKTPVSAKKCFLNITIDKNESDSTEVEKKVPNEVEKDEKILSFKPIQPTNFKIVKKESDTAVKTKLGHLTPLNQVSSLSQVSTSTSPMVSKAAPVTSFTIASLTPLKPTKLYTNSGTNTENIIVQSIGTNTELNERVELKIPNDRISDSATEFRLKKDVLLIQKINVSTQTSFINSKIIKENKSQNLLVSKKYFCVDKFLNFVMENEYCREDMEFLRVNLSDLVVWANSPAKQLDKCLILIKNFKFFFNDKINYLMLNNAKFKKVSKLIFFLLIY</sequence>
<accession>A0A813SYG3</accession>
<feature type="region of interest" description="Disordered" evidence="1">
    <location>
        <begin position="13"/>
        <end position="55"/>
    </location>
</feature>
<dbReference type="OrthoDB" id="10611730at2759"/>
<dbReference type="Proteomes" id="UP000663879">
    <property type="component" value="Unassembled WGS sequence"/>
</dbReference>